<sequence length="349" mass="38463">SNSQKVLDLLFPDEVVFGPISTGELFKNQLNFFPMGQVFKNLVDKGLYNEEEQRWSGAPDLSATAITAHENSLADFFNKIIECINNACGMVRPSRTWSTDSATCPLAGGGTARKPDMACWLTPGSEFDWRHLTTFAEVKNHGGKDKEKSSFIETAGKASCLLYMQDGHHAAPCFHILGSNIHLTIFDHSGSLSTCGYDINAQPYDFVCILVGITSTSIEILGFNTSIAWEWQECNGETVGIKTLDIHVDGIDLAIELNRVLFISNNLFGHGTMVWGGMMKNTQAKTREPVVVKDLWIDPLQKYTEGKILSILNMHKIEGVPTLICEQQVKAPNLSANAKSTVNSSTHFL</sequence>
<dbReference type="HOGENOM" id="CLU_068370_0_0_1"/>
<accession>A0A0C9YMP9</accession>
<dbReference type="PANTHER" id="PTHR38248">
    <property type="entry name" value="FUNK1 6"/>
    <property type="match status" value="1"/>
</dbReference>
<proteinExistence type="predicted"/>
<evidence type="ECO:0000313" key="2">
    <source>
        <dbReference type="EMBL" id="KIK17986.1"/>
    </source>
</evidence>
<reference evidence="2 3" key="1">
    <citation type="submission" date="2014-04" db="EMBL/GenBank/DDBJ databases">
        <authorList>
            <consortium name="DOE Joint Genome Institute"/>
            <person name="Kuo A."/>
            <person name="Kohler A."/>
            <person name="Costa M.D."/>
            <person name="Nagy L.G."/>
            <person name="Floudas D."/>
            <person name="Copeland A."/>
            <person name="Barry K.W."/>
            <person name="Cichocki N."/>
            <person name="Veneault-Fourrey C."/>
            <person name="LaButti K."/>
            <person name="Lindquist E.A."/>
            <person name="Lipzen A."/>
            <person name="Lundell T."/>
            <person name="Morin E."/>
            <person name="Murat C."/>
            <person name="Sun H."/>
            <person name="Tunlid A."/>
            <person name="Henrissat B."/>
            <person name="Grigoriev I.V."/>
            <person name="Hibbett D.S."/>
            <person name="Martin F."/>
            <person name="Nordberg H.P."/>
            <person name="Cantor M.N."/>
            <person name="Hua S.X."/>
        </authorList>
    </citation>
    <scope>NUCLEOTIDE SEQUENCE [LARGE SCALE GENOMIC DNA]</scope>
    <source>
        <strain evidence="2 3">441</strain>
    </source>
</reference>
<protein>
    <submittedName>
        <fullName evidence="2">Unplaced genomic scaffold scaffold_131, whole genome shotgun sequence</fullName>
    </submittedName>
</protein>
<name>A0A0C9YMP9_9AGAM</name>
<dbReference type="Proteomes" id="UP000054018">
    <property type="component" value="Unassembled WGS sequence"/>
</dbReference>
<evidence type="ECO:0000259" key="1">
    <source>
        <dbReference type="Pfam" id="PF17667"/>
    </source>
</evidence>
<dbReference type="InterPro" id="IPR040976">
    <property type="entry name" value="Pkinase_fungal"/>
</dbReference>
<dbReference type="Pfam" id="PF17667">
    <property type="entry name" value="Pkinase_fungal"/>
    <property type="match status" value="1"/>
</dbReference>
<gene>
    <name evidence="2" type="ORF">PISMIDRAFT_110339</name>
</gene>
<organism evidence="2 3">
    <name type="scientific">Pisolithus microcarpus 441</name>
    <dbReference type="NCBI Taxonomy" id="765257"/>
    <lineage>
        <taxon>Eukaryota</taxon>
        <taxon>Fungi</taxon>
        <taxon>Dikarya</taxon>
        <taxon>Basidiomycota</taxon>
        <taxon>Agaricomycotina</taxon>
        <taxon>Agaricomycetes</taxon>
        <taxon>Agaricomycetidae</taxon>
        <taxon>Boletales</taxon>
        <taxon>Sclerodermatineae</taxon>
        <taxon>Pisolithaceae</taxon>
        <taxon>Pisolithus</taxon>
    </lineage>
</organism>
<dbReference type="AlphaFoldDB" id="A0A0C9YMP9"/>
<feature type="domain" description="Fungal-type protein kinase" evidence="1">
    <location>
        <begin position="125"/>
        <end position="338"/>
    </location>
</feature>
<evidence type="ECO:0000313" key="3">
    <source>
        <dbReference type="Proteomes" id="UP000054018"/>
    </source>
</evidence>
<dbReference type="OrthoDB" id="5584477at2759"/>
<dbReference type="PANTHER" id="PTHR38248:SF2">
    <property type="entry name" value="FUNK1 11"/>
    <property type="match status" value="1"/>
</dbReference>
<dbReference type="STRING" id="765257.A0A0C9YMP9"/>
<reference evidence="3" key="2">
    <citation type="submission" date="2015-01" db="EMBL/GenBank/DDBJ databases">
        <title>Evolutionary Origins and Diversification of the Mycorrhizal Mutualists.</title>
        <authorList>
            <consortium name="DOE Joint Genome Institute"/>
            <consortium name="Mycorrhizal Genomics Consortium"/>
            <person name="Kohler A."/>
            <person name="Kuo A."/>
            <person name="Nagy L.G."/>
            <person name="Floudas D."/>
            <person name="Copeland A."/>
            <person name="Barry K.W."/>
            <person name="Cichocki N."/>
            <person name="Veneault-Fourrey C."/>
            <person name="LaButti K."/>
            <person name="Lindquist E.A."/>
            <person name="Lipzen A."/>
            <person name="Lundell T."/>
            <person name="Morin E."/>
            <person name="Murat C."/>
            <person name="Riley R."/>
            <person name="Ohm R."/>
            <person name="Sun H."/>
            <person name="Tunlid A."/>
            <person name="Henrissat B."/>
            <person name="Grigoriev I.V."/>
            <person name="Hibbett D.S."/>
            <person name="Martin F."/>
        </authorList>
    </citation>
    <scope>NUCLEOTIDE SEQUENCE [LARGE SCALE GENOMIC DNA]</scope>
    <source>
        <strain evidence="3">441</strain>
    </source>
</reference>
<dbReference type="EMBL" id="KN833815">
    <property type="protein sequence ID" value="KIK17986.1"/>
    <property type="molecule type" value="Genomic_DNA"/>
</dbReference>
<keyword evidence="3" id="KW-1185">Reference proteome</keyword>
<feature type="non-terminal residue" evidence="2">
    <location>
        <position position="1"/>
    </location>
</feature>